<comment type="caution">
    <text evidence="6">The sequence shown here is derived from an EMBL/GenBank/DDBJ whole genome shotgun (WGS) entry which is preliminary data.</text>
</comment>
<dbReference type="Proteomes" id="UP000321685">
    <property type="component" value="Unassembled WGS sequence"/>
</dbReference>
<dbReference type="Gene3D" id="3.50.50.60">
    <property type="entry name" value="FAD/NAD(P)-binding domain"/>
    <property type="match status" value="2"/>
</dbReference>
<organism evidence="6 7">
    <name type="scientific">Pseudonocardia sulfidoxydans NBRC 16205</name>
    <dbReference type="NCBI Taxonomy" id="1223511"/>
    <lineage>
        <taxon>Bacteria</taxon>
        <taxon>Bacillati</taxon>
        <taxon>Actinomycetota</taxon>
        <taxon>Actinomycetes</taxon>
        <taxon>Pseudonocardiales</taxon>
        <taxon>Pseudonocardiaceae</taxon>
        <taxon>Pseudonocardia</taxon>
    </lineage>
</organism>
<comment type="cofactor">
    <cofactor evidence="1">
        <name>FAD</name>
        <dbReference type="ChEBI" id="CHEBI:57692"/>
    </cofactor>
</comment>
<keyword evidence="3" id="KW-0274">FAD</keyword>
<reference evidence="6 7" key="1">
    <citation type="submission" date="2019-07" db="EMBL/GenBank/DDBJ databases">
        <title>Whole genome shotgun sequence of Pseudonocardia sulfidoxydans NBRC 16205.</title>
        <authorList>
            <person name="Hosoyama A."/>
            <person name="Uohara A."/>
            <person name="Ohji S."/>
            <person name="Ichikawa N."/>
        </authorList>
    </citation>
    <scope>NUCLEOTIDE SEQUENCE [LARGE SCALE GENOMIC DNA]</scope>
    <source>
        <strain evidence="6 7">NBRC 16205</strain>
    </source>
</reference>
<dbReference type="PANTHER" id="PTHR43400">
    <property type="entry name" value="FUMARATE REDUCTASE"/>
    <property type="match status" value="1"/>
</dbReference>
<dbReference type="GO" id="GO:0033765">
    <property type="term" value="F:steroid dehydrogenase activity, acting on the CH-CH group of donors"/>
    <property type="evidence" value="ECO:0007669"/>
    <property type="project" value="UniProtKB-ARBA"/>
</dbReference>
<dbReference type="GO" id="GO:0008202">
    <property type="term" value="P:steroid metabolic process"/>
    <property type="evidence" value="ECO:0007669"/>
    <property type="project" value="UniProtKB-ARBA"/>
</dbReference>
<keyword evidence="7" id="KW-1185">Reference proteome</keyword>
<dbReference type="EMBL" id="BJVJ01000003">
    <property type="protein sequence ID" value="GEL21562.1"/>
    <property type="molecule type" value="Genomic_DNA"/>
</dbReference>
<dbReference type="Pfam" id="PF00890">
    <property type="entry name" value="FAD_binding_2"/>
    <property type="match status" value="1"/>
</dbReference>
<dbReference type="SUPFAM" id="SSF51905">
    <property type="entry name" value="FAD/NAD(P)-binding domain"/>
    <property type="match status" value="1"/>
</dbReference>
<evidence type="ECO:0000256" key="4">
    <source>
        <dbReference type="ARBA" id="ARBA00023002"/>
    </source>
</evidence>
<dbReference type="PANTHER" id="PTHR43400:SF10">
    <property type="entry name" value="3-OXOSTEROID 1-DEHYDROGENASE"/>
    <property type="match status" value="1"/>
</dbReference>
<proteinExistence type="predicted"/>
<name>A0A511D9T7_9PSEU</name>
<evidence type="ECO:0000256" key="2">
    <source>
        <dbReference type="ARBA" id="ARBA00022630"/>
    </source>
</evidence>
<dbReference type="InterPro" id="IPR027477">
    <property type="entry name" value="Succ_DH/fumarate_Rdtase_cat_sf"/>
</dbReference>
<evidence type="ECO:0000256" key="1">
    <source>
        <dbReference type="ARBA" id="ARBA00001974"/>
    </source>
</evidence>
<protein>
    <submittedName>
        <fullName evidence="6">3-oxosteroid 1-dehydrogenase</fullName>
    </submittedName>
</protein>
<keyword evidence="2" id="KW-0285">Flavoprotein</keyword>
<sequence>MTDGPATRTAVVVGAGLAGLATAVAAADRGIAVTVLEKGDLAGGAASFSGGQVWVAANHLEAAQGIQDDLRAAEEYVRAVGASHPELIDDDALARWLTEAPRAARYFEDAGAVTWEIIPDYPDYYQDAPGSRATGRYLTAAYDARRLGAWRDRLRVSPHFPVGTTYAEILGAGLRASAFGASSSSSPPPEDRLTFGTGVVAGFLVAALERGVEILLEHTAIELCLDGGRVTGVVAETPDGARRILDGAVVIATSGYDWDDDLAHDFLGLKPADRGSVAPRTLTGDGIRLARQAGGAVVEIPANRVPVQVGYPVGGYPGFQVAREHSLPHTFVVDRTGKRFCDDAVYWEIVKKTLEPGSEHLPCFMIWDTRHHQRYGLGPTPPGGTYPPEVVSSASSLRELGTALGIDGGELEATAARFNDHVAHGSDPEFGRGTNTTWQRFQGDPTQQPHPNLGPVDQPPFFGMRLTMVSTGIGLTGIAVDPDGQVLTAGGTPVAGLHAAGAAAAFTSSGTAYNSGFSLSRAITLGLLVAEQL</sequence>
<evidence type="ECO:0000256" key="3">
    <source>
        <dbReference type="ARBA" id="ARBA00022827"/>
    </source>
</evidence>
<dbReference type="RefSeq" id="WP_222596145.1">
    <property type="nucleotide sequence ID" value="NZ_BJVJ01000003.1"/>
</dbReference>
<dbReference type="InterPro" id="IPR050315">
    <property type="entry name" value="FAD-oxidoreductase_2"/>
</dbReference>
<accession>A0A511D9T7</accession>
<evidence type="ECO:0000313" key="7">
    <source>
        <dbReference type="Proteomes" id="UP000321685"/>
    </source>
</evidence>
<dbReference type="InterPro" id="IPR003953">
    <property type="entry name" value="FAD-dep_OxRdtase_2_FAD-bd"/>
</dbReference>
<keyword evidence="4" id="KW-0560">Oxidoreductase</keyword>
<evidence type="ECO:0000313" key="6">
    <source>
        <dbReference type="EMBL" id="GEL21562.1"/>
    </source>
</evidence>
<evidence type="ECO:0000259" key="5">
    <source>
        <dbReference type="Pfam" id="PF00890"/>
    </source>
</evidence>
<dbReference type="SUPFAM" id="SSF56425">
    <property type="entry name" value="Succinate dehydrogenase/fumarate reductase flavoprotein, catalytic domain"/>
    <property type="match status" value="1"/>
</dbReference>
<dbReference type="InterPro" id="IPR036188">
    <property type="entry name" value="FAD/NAD-bd_sf"/>
</dbReference>
<feature type="domain" description="FAD-dependent oxidoreductase 2 FAD-binding" evidence="5">
    <location>
        <begin position="10"/>
        <end position="516"/>
    </location>
</feature>
<gene>
    <name evidence="6" type="ORF">PSU4_05160</name>
</gene>
<dbReference type="AlphaFoldDB" id="A0A511D9T7"/>